<feature type="region of interest" description="Disordered" evidence="13">
    <location>
        <begin position="652"/>
        <end position="703"/>
    </location>
</feature>
<feature type="compositionally biased region" description="Basic and acidic residues" evidence="13">
    <location>
        <begin position="602"/>
        <end position="613"/>
    </location>
</feature>
<comment type="catalytic activity">
    <reaction evidence="8">
        <text>guanosine(26) in tRNA + 2 S-adenosyl-L-methionine = N(2)-dimethylguanosine(26) in tRNA + 2 S-adenosyl-L-homocysteine + 2 H(+)</text>
        <dbReference type="Rhea" id="RHEA:43140"/>
        <dbReference type="Rhea" id="RHEA-COMP:10359"/>
        <dbReference type="Rhea" id="RHEA-COMP:10360"/>
        <dbReference type="ChEBI" id="CHEBI:15378"/>
        <dbReference type="ChEBI" id="CHEBI:57856"/>
        <dbReference type="ChEBI" id="CHEBI:59789"/>
        <dbReference type="ChEBI" id="CHEBI:74269"/>
        <dbReference type="ChEBI" id="CHEBI:74513"/>
        <dbReference type="EC" id="2.1.1.216"/>
    </reaction>
</comment>
<dbReference type="EC" id="2.1.1.216" evidence="7"/>
<evidence type="ECO:0000256" key="2">
    <source>
        <dbReference type="ARBA" id="ARBA00022603"/>
    </source>
</evidence>
<feature type="compositionally biased region" description="Polar residues" evidence="13">
    <location>
        <begin position="45"/>
        <end position="63"/>
    </location>
</feature>
<evidence type="ECO:0000313" key="15">
    <source>
        <dbReference type="Proteomes" id="UP000224634"/>
    </source>
</evidence>
<feature type="region of interest" description="Disordered" evidence="13">
    <location>
        <begin position="42"/>
        <end position="63"/>
    </location>
</feature>
<dbReference type="GO" id="GO:0000049">
    <property type="term" value="F:tRNA binding"/>
    <property type="evidence" value="ECO:0007669"/>
    <property type="project" value="UniProtKB-UniRule"/>
</dbReference>
<dbReference type="Gene3D" id="3.40.50.150">
    <property type="entry name" value="Vaccinia Virus protein VP39"/>
    <property type="match status" value="1"/>
</dbReference>
<dbReference type="Proteomes" id="UP000224634">
    <property type="component" value="Unassembled WGS sequence"/>
</dbReference>
<evidence type="ECO:0000256" key="8">
    <source>
        <dbReference type="ARBA" id="ARBA00051897"/>
    </source>
</evidence>
<evidence type="ECO:0000256" key="9">
    <source>
        <dbReference type="ARBA" id="ARBA00077143"/>
    </source>
</evidence>
<dbReference type="GO" id="GO:0160104">
    <property type="term" value="F:tRNA (guanine(26)-N2)-dimethyltransferase activity"/>
    <property type="evidence" value="ECO:0007669"/>
    <property type="project" value="UniProtKB-EC"/>
</dbReference>
<keyword evidence="6 12" id="KW-0694">RNA-binding</keyword>
<dbReference type="CDD" id="cd02440">
    <property type="entry name" value="AdoMet_MTases"/>
    <property type="match status" value="1"/>
</dbReference>
<feature type="region of interest" description="Disordered" evidence="13">
    <location>
        <begin position="715"/>
        <end position="744"/>
    </location>
</feature>
<evidence type="ECO:0000256" key="10">
    <source>
        <dbReference type="ARBA" id="ARBA00082896"/>
    </source>
</evidence>
<evidence type="ECO:0000256" key="3">
    <source>
        <dbReference type="ARBA" id="ARBA00022679"/>
    </source>
</evidence>
<keyword evidence="2 12" id="KW-0489">Methyltransferase</keyword>
<evidence type="ECO:0000313" key="14">
    <source>
        <dbReference type="EMBL" id="PGH22994.1"/>
    </source>
</evidence>
<dbReference type="GO" id="GO:0005634">
    <property type="term" value="C:nucleus"/>
    <property type="evidence" value="ECO:0007669"/>
    <property type="project" value="TreeGrafter"/>
</dbReference>
<evidence type="ECO:0000256" key="6">
    <source>
        <dbReference type="ARBA" id="ARBA00022884"/>
    </source>
</evidence>
<feature type="region of interest" description="Disordered" evidence="13">
    <location>
        <begin position="92"/>
        <end position="176"/>
    </location>
</feature>
<dbReference type="AlphaFoldDB" id="A0A2B7YFZ0"/>
<comment type="caution">
    <text evidence="14">The sequence shown here is derived from an EMBL/GenBank/DDBJ whole genome shotgun (WGS) entry which is preliminary data.</text>
</comment>
<dbReference type="PROSITE" id="PS51626">
    <property type="entry name" value="SAM_MT_TRM1"/>
    <property type="match status" value="1"/>
</dbReference>
<sequence length="744" mass="80776">MASTEATSEPATLTSTPAAGQIVKHEQKEYETVKEGLAHILIPRSASSKQQQKKGNAPAQSVFYNPIQQFNRDLSVLAIRAYGEHAITLKTKKWKQRQARRGEGNAPGKKGKKRKREEVAAEKGQAVEGGDEGGENDQPAKKQRGEGGVSSETKVPAPAETEEHAAEAKEHHKGPPFSILDALSASGLRALRYAKEIPFATHIVANDLSASAIEAMQRNIKHNGVDDVVLPHEGDACSYMYEAIQGPQKQTIKQGTALGKFDVIDLDPYGTAAPFMDAAVQAIADGGLLCVTCTDAGVFASNSYPEKAYALYGGTPLKGLHSHEGGLRIILNALASSAARYGMAIEPLLSLSIDFYVRVFVRVHRSPAQVKFLLGKTMTVYNCDHGCGAWKTQLLGSHRERISKDGSKYYHYAYAQAPTTTPNCEHCGSKMHLAGPMWGGPLHNPHFIQKILNLLPGADRETYPTVDRIEGMLSTALEEDLTIDASSREPTPQPENATEANDSSLLIPRTDPAVIEPYPFFFMPSFVCKVLHTETISESALRGALSHLGYRSSRSHAKPGSVRTNAPWEVIWEILREWVRQKSPIKEGAIKPGTPGAGIMQKGREKLDGKDVDDSKGAGLRALKRDLLAAVENGNDISDLTTKIEAALYRAGSRRQQGEEEKLQQEAAPTPEAPAVENGENGLNKQAANTATPEKPDPSTLTVVFDEALGKTALASQRKKRLTRYQVNPRPNWGPMNRAAAGTR</sequence>
<keyword evidence="5 12" id="KW-0819">tRNA processing</keyword>
<keyword evidence="1 12" id="KW-0820">tRNA-binding</keyword>
<dbReference type="OrthoDB" id="6349953at2759"/>
<proteinExistence type="inferred from homology"/>
<gene>
    <name evidence="14" type="ORF">AJ80_02909</name>
</gene>
<dbReference type="PANTHER" id="PTHR10631">
    <property type="entry name" value="N 2 ,N 2 -DIMETHYLGUANOSINE TRNA METHYLTRANSFERASE"/>
    <property type="match status" value="1"/>
</dbReference>
<evidence type="ECO:0000256" key="11">
    <source>
        <dbReference type="ARBA" id="ARBA00083299"/>
    </source>
</evidence>
<comment type="similarity">
    <text evidence="12">Belongs to the class I-like SAM-binding methyltransferase superfamily. Trm1 family.</text>
</comment>
<dbReference type="STRING" id="1447883.A0A2B7YFZ0"/>
<feature type="compositionally biased region" description="Low complexity" evidence="13">
    <location>
        <begin position="666"/>
        <end position="677"/>
    </location>
</feature>
<dbReference type="NCBIfam" id="TIGR00308">
    <property type="entry name" value="TRM1"/>
    <property type="match status" value="1"/>
</dbReference>
<keyword evidence="4 12" id="KW-0949">S-adenosyl-L-methionine</keyword>
<dbReference type="SUPFAM" id="SSF53335">
    <property type="entry name" value="S-adenosyl-L-methionine-dependent methyltransferases"/>
    <property type="match status" value="1"/>
</dbReference>
<feature type="compositionally biased region" description="Polar residues" evidence="13">
    <location>
        <begin position="1"/>
        <end position="18"/>
    </location>
</feature>
<reference evidence="14 15" key="1">
    <citation type="submission" date="2017-10" db="EMBL/GenBank/DDBJ databases">
        <title>Comparative genomics in systemic dimorphic fungi from Ajellomycetaceae.</title>
        <authorList>
            <person name="Munoz J.F."/>
            <person name="Mcewen J.G."/>
            <person name="Clay O.K."/>
            <person name="Cuomo C.A."/>
        </authorList>
    </citation>
    <scope>NUCLEOTIDE SEQUENCE [LARGE SCALE GENOMIC DNA]</scope>
    <source>
        <strain evidence="14 15">UAMH7299</strain>
    </source>
</reference>
<evidence type="ECO:0000256" key="1">
    <source>
        <dbReference type="ARBA" id="ARBA00022555"/>
    </source>
</evidence>
<evidence type="ECO:0000256" key="4">
    <source>
        <dbReference type="ARBA" id="ARBA00022691"/>
    </source>
</evidence>
<keyword evidence="15" id="KW-1185">Reference proteome</keyword>
<evidence type="ECO:0000256" key="5">
    <source>
        <dbReference type="ARBA" id="ARBA00022694"/>
    </source>
</evidence>
<dbReference type="GO" id="GO:0002940">
    <property type="term" value="P:tRNA N2-guanine methylation"/>
    <property type="evidence" value="ECO:0007669"/>
    <property type="project" value="TreeGrafter"/>
</dbReference>
<dbReference type="Pfam" id="PF02005">
    <property type="entry name" value="TRM"/>
    <property type="match status" value="2"/>
</dbReference>
<evidence type="ECO:0000256" key="7">
    <source>
        <dbReference type="ARBA" id="ARBA00039099"/>
    </source>
</evidence>
<dbReference type="Gene3D" id="3.30.56.70">
    <property type="entry name" value="N2,N2-dimethylguanosine tRNA methyltransferase, C-terminal domain"/>
    <property type="match status" value="1"/>
</dbReference>
<dbReference type="FunFam" id="3.30.56.70:FF:000001">
    <property type="entry name" value="tRNA (guanine(26)-N(2))-dimethyltransferase"/>
    <property type="match status" value="1"/>
</dbReference>
<evidence type="ECO:0000256" key="12">
    <source>
        <dbReference type="PROSITE-ProRule" id="PRU00958"/>
    </source>
</evidence>
<organism evidence="14 15">
    <name type="scientific">Polytolypa hystricis (strain UAMH7299)</name>
    <dbReference type="NCBI Taxonomy" id="1447883"/>
    <lineage>
        <taxon>Eukaryota</taxon>
        <taxon>Fungi</taxon>
        <taxon>Dikarya</taxon>
        <taxon>Ascomycota</taxon>
        <taxon>Pezizomycotina</taxon>
        <taxon>Eurotiomycetes</taxon>
        <taxon>Eurotiomycetidae</taxon>
        <taxon>Onygenales</taxon>
        <taxon>Onygenales incertae sedis</taxon>
        <taxon>Polytolypa</taxon>
    </lineage>
</organism>
<feature type="compositionally biased region" description="Polar residues" evidence="13">
    <location>
        <begin position="681"/>
        <end position="692"/>
    </location>
</feature>
<evidence type="ECO:0000256" key="13">
    <source>
        <dbReference type="SAM" id="MobiDB-lite"/>
    </source>
</evidence>
<feature type="region of interest" description="Disordered" evidence="13">
    <location>
        <begin position="1"/>
        <end position="22"/>
    </location>
</feature>
<feature type="compositionally biased region" description="Basic and acidic residues" evidence="13">
    <location>
        <begin position="161"/>
        <end position="170"/>
    </location>
</feature>
<feature type="region of interest" description="Disordered" evidence="13">
    <location>
        <begin position="486"/>
        <end position="505"/>
    </location>
</feature>
<feature type="region of interest" description="Disordered" evidence="13">
    <location>
        <begin position="587"/>
        <end position="613"/>
    </location>
</feature>
<dbReference type="InterPro" id="IPR042296">
    <property type="entry name" value="tRNA_met_Trm1_C"/>
</dbReference>
<keyword evidence="3 12" id="KW-0808">Transferase</keyword>
<dbReference type="PANTHER" id="PTHR10631:SF3">
    <property type="entry name" value="TRNA (GUANINE(26)-N(2))-DIMETHYLTRANSFERASE"/>
    <property type="match status" value="1"/>
</dbReference>
<protein>
    <recommendedName>
        <fullName evidence="7">tRNA (guanine(26)-N(2))-dimethyltransferase</fullName>
        <ecNumber evidence="7">2.1.1.216</ecNumber>
    </recommendedName>
    <alternativeName>
        <fullName evidence="10">tRNA 2,2-dimethylguanosine-26 methyltransferase</fullName>
    </alternativeName>
    <alternativeName>
        <fullName evidence="9">tRNA(guanine-26,N(2)-N(2)) methyltransferase</fullName>
    </alternativeName>
    <alternativeName>
        <fullName evidence="11">tRNA(m(2,2)G26)dimethyltransferase</fullName>
    </alternativeName>
</protein>
<accession>A0A2B7YFZ0</accession>
<dbReference type="EMBL" id="PDNA01000030">
    <property type="protein sequence ID" value="PGH22994.1"/>
    <property type="molecule type" value="Genomic_DNA"/>
</dbReference>
<name>A0A2B7YFZ0_POLH7</name>
<feature type="compositionally biased region" description="Polar residues" evidence="13">
    <location>
        <begin position="486"/>
        <end position="504"/>
    </location>
</feature>
<dbReference type="InterPro" id="IPR002905">
    <property type="entry name" value="Trm1"/>
</dbReference>
<dbReference type="InterPro" id="IPR029063">
    <property type="entry name" value="SAM-dependent_MTases_sf"/>
</dbReference>